<evidence type="ECO:0000256" key="7">
    <source>
        <dbReference type="PROSITE-ProRule" id="PRU01398"/>
    </source>
</evidence>
<gene>
    <name evidence="9" type="ORF">HX822_04805</name>
</gene>
<feature type="active site" description="Glycyl thioester intermediate" evidence="7">
    <location>
        <position position="1786"/>
    </location>
</feature>
<dbReference type="PANTHER" id="PTHR24373:SF275">
    <property type="entry name" value="TIR DOMAIN-CONTAINING PROTEIN"/>
    <property type="match status" value="1"/>
</dbReference>
<keyword evidence="7" id="KW-0964">Secreted</keyword>
<evidence type="ECO:0000256" key="4">
    <source>
        <dbReference type="ARBA" id="ARBA00022729"/>
    </source>
</evidence>
<dbReference type="Gene3D" id="3.80.10.10">
    <property type="entry name" value="Ribonuclease Inhibitor"/>
    <property type="match status" value="2"/>
</dbReference>
<dbReference type="Pfam" id="PF13855">
    <property type="entry name" value="LRR_8"/>
    <property type="match status" value="1"/>
</dbReference>
<accession>A0A7Y8ECQ4</accession>
<proteinExistence type="inferred from homology"/>
<dbReference type="GO" id="GO:0005576">
    <property type="term" value="C:extracellular region"/>
    <property type="evidence" value="ECO:0007669"/>
    <property type="project" value="UniProtKB-UniRule"/>
</dbReference>
<evidence type="ECO:0000256" key="1">
    <source>
        <dbReference type="ARBA" id="ARBA00000900"/>
    </source>
</evidence>
<dbReference type="SUPFAM" id="SSF52058">
    <property type="entry name" value="L domain-like"/>
    <property type="match status" value="2"/>
</dbReference>
<dbReference type="InterPro" id="IPR003591">
    <property type="entry name" value="Leu-rich_rpt_typical-subtyp"/>
</dbReference>
<comment type="PTM">
    <text evidence="7">Ubiquitinated in the presence of host E1 ubiquitin-activating enzyme, E2 ubiquitin-conjugating enzyme and ubiquitin.</text>
</comment>
<dbReference type="InterPro" id="IPR001611">
    <property type="entry name" value="Leu-rich_rpt"/>
</dbReference>
<keyword evidence="5" id="KW-0677">Repeat</keyword>
<protein>
    <recommendedName>
        <fullName evidence="2">RING-type E3 ubiquitin transferase</fullName>
        <ecNumber evidence="2">2.3.2.27</ecNumber>
    </recommendedName>
</protein>
<keyword evidence="7" id="KW-0832">Ubl conjugation</keyword>
<evidence type="ECO:0000313" key="9">
    <source>
        <dbReference type="EMBL" id="NWE12248.1"/>
    </source>
</evidence>
<reference evidence="9 10" key="1">
    <citation type="submission" date="2020-04" db="EMBL/GenBank/DDBJ databases">
        <title>Molecular characterization of pseudomonads from Agaricus bisporus reveal novel blotch 2 pathogens in Western Europe.</title>
        <authorList>
            <person name="Taparia T."/>
            <person name="Krijger M."/>
            <person name="Haynes E."/>
            <person name="Elpinstone J.G."/>
            <person name="Noble R."/>
            <person name="Van Der Wolf J."/>
        </authorList>
    </citation>
    <scope>NUCLEOTIDE SEQUENCE [LARGE SCALE GENOMIC DNA]</scope>
    <source>
        <strain evidence="9 10">IPO3782</strain>
    </source>
</reference>
<dbReference type="EC" id="2.3.2.27" evidence="2"/>
<sequence>MTSRQGSTPDLSLSNQDFITHAVPEWLIKAFARQRLEKQVNAFDQLPWFQGLTSEQRQTLKRYTRTSLQSQQAVDGRMANVRAVEVFAKPLLVKALKDRFKVELDVDDTFIKLEKSVKLGVFDLKVGEFNVLNVSLLHAALHNFEADEGGADFYDEASKFVTKDGAPVSSSLTIEQFINLCRSLDIGAQYQAYLKDNLGTEEAHVDTVLREAIITSQKDAMKAAAYMALVKKDIEADDYAMVLQVINGERNPTLRGKPVWFSSLSVMGLKLKGCVSFELTEKYRYGEVSIVYVPHDPEHPFKRYNRFDDLKKELTRQLLSTDPAQVTAATGPQPTRYQRFFSQFVDAAKHPYYFSRFTRAESNATSMLSTVVKSPVFQSVFDVTNPLASMLLKPQEWPPEKTATRQTDAGAELQPMVVARHGLWSANVDLWTDLYESGRDKIITDARHQAVPTADVDARVRAQKLAHWLEGGFAAVGLLSMFVPVLGEVMMAVMVEQLLYETFEGVMEWEQGDREAARQHLIDVAQNLAMLGLMAGVGKGLAKLPKVETPPLIDELQPVKLPNGEQRLWKPDLVPYRSDVKLPAESVPDELGLHRHDGQHILPLDGGNHVVEQNPVSGEYQIPHPTRADGYAVPLEHNGAGIWTHGAEDPLTWDGPTLMQRLGYRAQALSDAQLERVRTACGADYDTLRRQYVEQDRPSAQLSDTLSRFRIEHDLETFAQQIASDDPRVFAQADLGLQFKIMRSQGLLPQKPAWRVLDSRMKVIWEDPPGPQGSSQRVTFVVSEDTRTQGSLLESMLVLFKANRVDMSSVPGTSQMSVAERARAWRKEIAADAQHNRLTLFESLYDAQNTAADPLIGRVKARYRHLPDAVVEQLLEHATEAELEALGRPGELPPRIDQWAQWCQQELRLTRAYEGLHLDISAGVDSERLALRSLETLPGWPAQARFELREGGPQGRLLDSIGDAQSPVRGVLSVNDGSGFAQDGAGSLYCAVLSYLSPEERQALGFTLRDGLRMKQAVEQAPLPRDDLRSVLHEQRVLKPDLAPGSRLIGGMPLRQQLASLLRTPRGRIIKLYPDFTEGEADAFLQNLGGSPRNELSRLEGEFATLKQELSAWVQEPASQPGDHRWKIAERQAIALKLQRCWQRRSGTTLNLQLARELPPLNASFNHIEELVLDGSTFKDRAGGFLKRFTRLKRLRIKVAFFSRIPEAVADMKELAHLDLSDCLIPMSARDIALLEGLSTLQTLNLQRNVLMGRVLDFSGLRQLQSLNLSDTGISQWPTGLVEQPNLQLVDLRNNQLREVPPAILNPAPEQLEAQARINRVTLLQGNPFSLDGYQQLKAYSQRLTDTRPELLVGGQPGAFEVVDPLATRVRDLYPEFDDEQVQAFLQPLEQAEAEAKLAALEQEYERLNSQLSSWAFSGVGESQRYRALRRVVQADAAQEHRYQAMGRILRCWRRETAQQLASDGTPIGLELNLSELRLPSLPDLDADFSHVGSLKLRKMELSSSPDGFLTRFRHVRWLDMAGNQLTRLPQALEHMNGLTRLNLSFNRIRLTAETARVLSERTTLRVLSLQNNPLGMAPDFSAITGMRGLALGNTQLEAWPVGLFEQSSLDWVVLDNNRITTIPDSVVAPSAENLERIARTNNVTSLANNPLSEATQQRLNDYWDRLEREHPDLARNRAESGFRFYSVGAGVPTRPNPQVSMQILRWTVDLPADQLATREAQWSALARHEKADGFFNLLAGLENAGAGEEDLQQRVWAVIDTITQDSVKSEALREQMFEWAGRPACCDRASLSFSNLEIMSLVYRAESQAEQGQQAAQLLKLARGLFRLDEVEKMALTDIERRTAAIRSTPGLTLLEQDARIALLEEVEIRLAYRYGLKDRLKLPAAPSQARFIQLGQVTAPMLNQAYDAVIALDNSPAEFQALLARDFWKDYVTNTYRPQFEAKRKPFDVHQASLHDRSSSGELSGSAYTEQADTLAAQWQIEESELIETLSRELLEKHPL</sequence>
<keyword evidence="3" id="KW-0433">Leucine-rich repeat</keyword>
<dbReference type="Gene3D" id="1.20.58.360">
    <property type="entry name" value="Shigella T3SS effector IpaH defines"/>
    <property type="match status" value="1"/>
</dbReference>
<dbReference type="GO" id="GO:0061630">
    <property type="term" value="F:ubiquitin protein ligase activity"/>
    <property type="evidence" value="ECO:0007669"/>
    <property type="project" value="UniProtKB-EC"/>
</dbReference>
<keyword evidence="7" id="KW-1035">Host cytoplasm</keyword>
<dbReference type="PANTHER" id="PTHR24373">
    <property type="entry name" value="SLIT RELATED LEUCINE-RICH REPEAT NEURONAL PROTEIN"/>
    <property type="match status" value="1"/>
</dbReference>
<dbReference type="SMART" id="SM00369">
    <property type="entry name" value="LRR_TYP"/>
    <property type="match status" value="6"/>
</dbReference>
<dbReference type="GO" id="GO:0016567">
    <property type="term" value="P:protein ubiquitination"/>
    <property type="evidence" value="ECO:0007669"/>
    <property type="project" value="InterPro"/>
</dbReference>
<dbReference type="InterPro" id="IPR046673">
    <property type="entry name" value="ToxA_N"/>
</dbReference>
<comment type="similarity">
    <text evidence="7">Belongs to the LRR-containing bacterial E3 ligase family.</text>
</comment>
<dbReference type="InterPro" id="IPR029487">
    <property type="entry name" value="NEL_dom"/>
</dbReference>
<keyword evidence="7" id="KW-0808">Transferase</keyword>
<evidence type="ECO:0000313" key="10">
    <source>
        <dbReference type="Proteomes" id="UP000531950"/>
    </source>
</evidence>
<evidence type="ECO:0000256" key="3">
    <source>
        <dbReference type="ARBA" id="ARBA00022614"/>
    </source>
</evidence>
<comment type="caution">
    <text evidence="9">The sequence shown here is derived from an EMBL/GenBank/DDBJ whole genome shotgun (WGS) entry which is preliminary data.</text>
</comment>
<dbReference type="EMBL" id="JACARG010000009">
    <property type="protein sequence ID" value="NWE12248.1"/>
    <property type="molecule type" value="Genomic_DNA"/>
</dbReference>
<evidence type="ECO:0000256" key="6">
    <source>
        <dbReference type="ARBA" id="ARBA00023026"/>
    </source>
</evidence>
<keyword evidence="6" id="KW-0843">Virulence</keyword>
<dbReference type="RefSeq" id="WP_177076190.1">
    <property type="nucleotide sequence ID" value="NZ_JACARG010000009.1"/>
</dbReference>
<organism evidence="9 10">
    <name type="scientific">Pseudomonas yamanorum</name>
    <dbReference type="NCBI Taxonomy" id="515393"/>
    <lineage>
        <taxon>Bacteria</taxon>
        <taxon>Pseudomonadati</taxon>
        <taxon>Pseudomonadota</taxon>
        <taxon>Gammaproteobacteria</taxon>
        <taxon>Pseudomonadales</taxon>
        <taxon>Pseudomonadaceae</taxon>
        <taxon>Pseudomonas</taxon>
    </lineage>
</organism>
<dbReference type="InterPro" id="IPR032675">
    <property type="entry name" value="LRR_dom_sf"/>
</dbReference>
<feature type="domain" description="NEL" evidence="8">
    <location>
        <begin position="1699"/>
        <end position="2002"/>
    </location>
</feature>
<evidence type="ECO:0000259" key="8">
    <source>
        <dbReference type="PROSITE" id="PS52053"/>
    </source>
</evidence>
<comment type="catalytic activity">
    <reaction evidence="1">
        <text>S-ubiquitinyl-[E2 ubiquitin-conjugating enzyme]-L-cysteine + [acceptor protein]-L-lysine = [E2 ubiquitin-conjugating enzyme]-L-cysteine + N(6)-ubiquitinyl-[acceptor protein]-L-lysine.</text>
        <dbReference type="EC" id="2.3.2.27"/>
    </reaction>
</comment>
<keyword evidence="7" id="KW-0833">Ubl conjugation pathway</keyword>
<dbReference type="InterPro" id="IPR050328">
    <property type="entry name" value="Dev_Immune_Receptor"/>
</dbReference>
<dbReference type="PROSITE" id="PS52053">
    <property type="entry name" value="NEL"/>
    <property type="match status" value="1"/>
</dbReference>
<evidence type="ECO:0000256" key="5">
    <source>
        <dbReference type="ARBA" id="ARBA00022737"/>
    </source>
</evidence>
<dbReference type="Proteomes" id="UP000531950">
    <property type="component" value="Unassembled WGS sequence"/>
</dbReference>
<name>A0A7Y8ECQ4_9PSED</name>
<dbReference type="Pfam" id="PF14496">
    <property type="entry name" value="NEL"/>
    <property type="match status" value="1"/>
</dbReference>
<keyword evidence="4" id="KW-0732">Signal</keyword>
<dbReference type="Pfam" id="PF20178">
    <property type="entry name" value="ToxA_N"/>
    <property type="match status" value="1"/>
</dbReference>
<evidence type="ECO:0000256" key="2">
    <source>
        <dbReference type="ARBA" id="ARBA00012483"/>
    </source>
</evidence>